<feature type="compositionally biased region" description="Basic residues" evidence="1">
    <location>
        <begin position="21"/>
        <end position="31"/>
    </location>
</feature>
<feature type="region of interest" description="Disordered" evidence="1">
    <location>
        <begin position="1"/>
        <end position="31"/>
    </location>
</feature>
<reference evidence="2" key="1">
    <citation type="submission" date="2020-02" db="EMBL/GenBank/DDBJ databases">
        <authorList>
            <person name="Meier V. D."/>
        </authorList>
    </citation>
    <scope>NUCLEOTIDE SEQUENCE</scope>
    <source>
        <strain evidence="2">AVDCRST_MAG35</strain>
    </source>
</reference>
<sequence>DRRPRGRRGRRPGPPAGGLPARRRAVPRAVL</sequence>
<feature type="non-terminal residue" evidence="2">
    <location>
        <position position="1"/>
    </location>
</feature>
<evidence type="ECO:0000256" key="1">
    <source>
        <dbReference type="SAM" id="MobiDB-lite"/>
    </source>
</evidence>
<protein>
    <submittedName>
        <fullName evidence="2">Uncharacterized protein</fullName>
    </submittedName>
</protein>
<gene>
    <name evidence="2" type="ORF">AVDCRST_MAG35-741</name>
</gene>
<feature type="non-terminal residue" evidence="2">
    <location>
        <position position="31"/>
    </location>
</feature>
<evidence type="ECO:0000313" key="2">
    <source>
        <dbReference type="EMBL" id="CAA9398013.1"/>
    </source>
</evidence>
<organism evidence="2">
    <name type="scientific">uncultured Quadrisphaera sp</name>
    <dbReference type="NCBI Taxonomy" id="904978"/>
    <lineage>
        <taxon>Bacteria</taxon>
        <taxon>Bacillati</taxon>
        <taxon>Actinomycetota</taxon>
        <taxon>Actinomycetes</taxon>
        <taxon>Kineosporiales</taxon>
        <taxon>Kineosporiaceae</taxon>
        <taxon>Quadrisphaera</taxon>
        <taxon>environmental samples</taxon>
    </lineage>
</organism>
<accession>A0A6J4NUQ7</accession>
<name>A0A6J4NUQ7_9ACTN</name>
<feature type="compositionally biased region" description="Basic residues" evidence="1">
    <location>
        <begin position="1"/>
        <end position="11"/>
    </location>
</feature>
<dbReference type="EMBL" id="CADCUY010000154">
    <property type="protein sequence ID" value="CAA9398013.1"/>
    <property type="molecule type" value="Genomic_DNA"/>
</dbReference>
<proteinExistence type="predicted"/>
<dbReference type="AlphaFoldDB" id="A0A6J4NUQ7"/>